<organism evidence="1 2">
    <name type="scientific">Seiridium unicorne</name>
    <dbReference type="NCBI Taxonomy" id="138068"/>
    <lineage>
        <taxon>Eukaryota</taxon>
        <taxon>Fungi</taxon>
        <taxon>Dikarya</taxon>
        <taxon>Ascomycota</taxon>
        <taxon>Pezizomycotina</taxon>
        <taxon>Sordariomycetes</taxon>
        <taxon>Xylariomycetidae</taxon>
        <taxon>Amphisphaeriales</taxon>
        <taxon>Sporocadaceae</taxon>
        <taxon>Seiridium</taxon>
    </lineage>
</organism>
<dbReference type="Proteomes" id="UP001408356">
    <property type="component" value="Unassembled WGS sequence"/>
</dbReference>
<dbReference type="EMBL" id="JARVKF010000440">
    <property type="protein sequence ID" value="KAK9413297.1"/>
    <property type="molecule type" value="Genomic_DNA"/>
</dbReference>
<gene>
    <name evidence="1" type="ORF">SUNI508_02496</name>
</gene>
<protein>
    <submittedName>
        <fullName evidence="1">Uncharacterized protein</fullName>
    </submittedName>
</protein>
<evidence type="ECO:0000313" key="1">
    <source>
        <dbReference type="EMBL" id="KAK9413297.1"/>
    </source>
</evidence>
<accession>A0ABR2UF97</accession>
<reference evidence="1 2" key="1">
    <citation type="journal article" date="2024" name="J. Plant Pathol.">
        <title>Sequence and assembly of the genome of Seiridium unicorne, isolate CBS 538.82, causal agent of cypress canker disease.</title>
        <authorList>
            <person name="Scali E."/>
            <person name="Rocca G.D."/>
            <person name="Danti R."/>
            <person name="Garbelotto M."/>
            <person name="Barberini S."/>
            <person name="Baroncelli R."/>
            <person name="Emiliani G."/>
        </authorList>
    </citation>
    <scope>NUCLEOTIDE SEQUENCE [LARGE SCALE GENOMIC DNA]</scope>
    <source>
        <strain evidence="1 2">BM-138-508</strain>
    </source>
</reference>
<keyword evidence="2" id="KW-1185">Reference proteome</keyword>
<evidence type="ECO:0000313" key="2">
    <source>
        <dbReference type="Proteomes" id="UP001408356"/>
    </source>
</evidence>
<sequence>MVYTLADHIRALRDNSLSSTGPLLLIPIIIWFKDARKIHVREYEEYLPIRPLMPLTVQQLFELLTDIQNSLARSNQERNHQARVLGMRIAKYERPPKCAAFGRFDKLRDLDDNRLACWLHWGGTVTDKEKFCLIVDARDEYDGSDYPGDYINRADYA</sequence>
<name>A0ABR2UF97_9PEZI</name>
<proteinExistence type="predicted"/>
<comment type="caution">
    <text evidence="1">The sequence shown here is derived from an EMBL/GenBank/DDBJ whole genome shotgun (WGS) entry which is preliminary data.</text>
</comment>